<dbReference type="PANTHER" id="PTHR46608:SF3">
    <property type="entry name" value="T-CELL IMMUNOGLOBULIN AND MUCIN DOMAIN-CONTAINING PROTEIN 4"/>
    <property type="match status" value="1"/>
</dbReference>
<evidence type="ECO:0000259" key="12">
    <source>
        <dbReference type="PROSITE" id="PS50835"/>
    </source>
</evidence>
<evidence type="ECO:0000256" key="11">
    <source>
        <dbReference type="SAM" id="Phobius"/>
    </source>
</evidence>
<dbReference type="SUPFAM" id="SSF48726">
    <property type="entry name" value="Immunoglobulin"/>
    <property type="match status" value="1"/>
</dbReference>
<evidence type="ECO:0000256" key="5">
    <source>
        <dbReference type="ARBA" id="ARBA00023136"/>
    </source>
</evidence>
<dbReference type="Gene3D" id="2.60.40.10">
    <property type="entry name" value="Immunoglobulins"/>
    <property type="match status" value="1"/>
</dbReference>
<keyword evidence="8" id="KW-0393">Immunoglobulin domain</keyword>
<dbReference type="InterPro" id="IPR007110">
    <property type="entry name" value="Ig-like_dom"/>
</dbReference>
<keyword evidence="5 11" id="KW-0472">Membrane</keyword>
<keyword evidence="6" id="KW-1015">Disulfide bond</keyword>
<keyword evidence="2 11" id="KW-0812">Transmembrane</keyword>
<evidence type="ECO:0000256" key="3">
    <source>
        <dbReference type="ARBA" id="ARBA00022729"/>
    </source>
</evidence>
<name>A0A3B3WBA6_9TELE</name>
<evidence type="ECO:0000256" key="8">
    <source>
        <dbReference type="ARBA" id="ARBA00023319"/>
    </source>
</evidence>
<dbReference type="GO" id="GO:0016020">
    <property type="term" value="C:membrane"/>
    <property type="evidence" value="ECO:0007669"/>
    <property type="project" value="UniProtKB-SubCell"/>
</dbReference>
<dbReference type="SMART" id="SM00409">
    <property type="entry name" value="IG"/>
    <property type="match status" value="1"/>
</dbReference>
<dbReference type="GO" id="GO:0060097">
    <property type="term" value="P:cytoskeletal rearrangement involved in phagocytosis, engulfment"/>
    <property type="evidence" value="ECO:0007669"/>
    <property type="project" value="TreeGrafter"/>
</dbReference>
<dbReference type="PROSITE" id="PS50835">
    <property type="entry name" value="IG_LIKE"/>
    <property type="match status" value="1"/>
</dbReference>
<evidence type="ECO:0000313" key="14">
    <source>
        <dbReference type="Proteomes" id="UP000261480"/>
    </source>
</evidence>
<reference evidence="13" key="2">
    <citation type="submission" date="2025-09" db="UniProtKB">
        <authorList>
            <consortium name="Ensembl"/>
        </authorList>
    </citation>
    <scope>IDENTIFICATION</scope>
</reference>
<keyword evidence="4 11" id="KW-1133">Transmembrane helix</keyword>
<dbReference type="InterPro" id="IPR013106">
    <property type="entry name" value="Ig_V-set"/>
</dbReference>
<evidence type="ECO:0000256" key="7">
    <source>
        <dbReference type="ARBA" id="ARBA00023180"/>
    </source>
</evidence>
<comment type="similarity">
    <text evidence="9">Belongs to the immunoglobulin superfamily. TIM family.</text>
</comment>
<dbReference type="GO" id="GO:0043277">
    <property type="term" value="P:apoptotic cell clearance"/>
    <property type="evidence" value="ECO:0007669"/>
    <property type="project" value="TreeGrafter"/>
</dbReference>
<dbReference type="InterPro" id="IPR013783">
    <property type="entry name" value="Ig-like_fold"/>
</dbReference>
<dbReference type="FunFam" id="2.60.40.10:FF:000774">
    <property type="entry name" value="Hepatitis A virus cellular receptor 1"/>
    <property type="match status" value="1"/>
</dbReference>
<feature type="region of interest" description="Disordered" evidence="10">
    <location>
        <begin position="131"/>
        <end position="153"/>
    </location>
</feature>
<dbReference type="GO" id="GO:0001786">
    <property type="term" value="F:phosphatidylserine binding"/>
    <property type="evidence" value="ECO:0007669"/>
    <property type="project" value="TreeGrafter"/>
</dbReference>
<proteinExistence type="inferred from homology"/>
<dbReference type="InterPro" id="IPR003599">
    <property type="entry name" value="Ig_sub"/>
</dbReference>
<feature type="domain" description="Ig-like" evidence="12">
    <location>
        <begin position="29"/>
        <end position="128"/>
    </location>
</feature>
<evidence type="ECO:0000256" key="10">
    <source>
        <dbReference type="SAM" id="MobiDB-lite"/>
    </source>
</evidence>
<evidence type="ECO:0000256" key="9">
    <source>
        <dbReference type="ARBA" id="ARBA00038203"/>
    </source>
</evidence>
<dbReference type="InterPro" id="IPR036179">
    <property type="entry name" value="Ig-like_dom_sf"/>
</dbReference>
<accession>A0A3B3WBA6</accession>
<dbReference type="Ensembl" id="ENSPMET00000016437.1">
    <property type="protein sequence ID" value="ENSPMEP00000000101.1"/>
    <property type="gene ID" value="ENSPMEG00000024350.1"/>
</dbReference>
<evidence type="ECO:0000256" key="1">
    <source>
        <dbReference type="ARBA" id="ARBA00004479"/>
    </source>
</evidence>
<dbReference type="Pfam" id="PF07686">
    <property type="entry name" value="V-set"/>
    <property type="match status" value="1"/>
</dbReference>
<evidence type="ECO:0000256" key="4">
    <source>
        <dbReference type="ARBA" id="ARBA00022989"/>
    </source>
</evidence>
<feature type="compositionally biased region" description="Polar residues" evidence="10">
    <location>
        <begin position="134"/>
        <end position="144"/>
    </location>
</feature>
<keyword evidence="3" id="KW-0732">Signal</keyword>
<keyword evidence="7" id="KW-0325">Glycoprotein</keyword>
<evidence type="ECO:0000313" key="13">
    <source>
        <dbReference type="Ensembl" id="ENSPMEP00000000101.1"/>
    </source>
</evidence>
<keyword evidence="14" id="KW-1185">Reference proteome</keyword>
<dbReference type="Proteomes" id="UP000261480">
    <property type="component" value="Unplaced"/>
</dbReference>
<reference evidence="13" key="1">
    <citation type="submission" date="2025-08" db="UniProtKB">
        <authorList>
            <consortium name="Ensembl"/>
        </authorList>
    </citation>
    <scope>IDENTIFICATION</scope>
</reference>
<feature type="transmembrane region" description="Helical" evidence="11">
    <location>
        <begin position="180"/>
        <end position="203"/>
    </location>
</feature>
<protein>
    <recommendedName>
        <fullName evidence="12">Ig-like domain-containing protein</fullName>
    </recommendedName>
</protein>
<dbReference type="PANTHER" id="PTHR46608">
    <property type="entry name" value="T-CELL IMMUNOGLOBULIN AND MUCIN DOMAIN-CONTAINING PROTEIN 4"/>
    <property type="match status" value="1"/>
</dbReference>
<organism evidence="13 14">
    <name type="scientific">Poecilia mexicana</name>
    <dbReference type="NCBI Taxonomy" id="48701"/>
    <lineage>
        <taxon>Eukaryota</taxon>
        <taxon>Metazoa</taxon>
        <taxon>Chordata</taxon>
        <taxon>Craniata</taxon>
        <taxon>Vertebrata</taxon>
        <taxon>Euteleostomi</taxon>
        <taxon>Actinopterygii</taxon>
        <taxon>Neopterygii</taxon>
        <taxon>Teleostei</taxon>
        <taxon>Neoteleostei</taxon>
        <taxon>Acanthomorphata</taxon>
        <taxon>Ovalentaria</taxon>
        <taxon>Atherinomorphae</taxon>
        <taxon>Cyprinodontiformes</taxon>
        <taxon>Poeciliidae</taxon>
        <taxon>Poeciliinae</taxon>
        <taxon>Poecilia</taxon>
    </lineage>
</organism>
<comment type="subcellular location">
    <subcellularLocation>
        <location evidence="1">Membrane</location>
        <topology evidence="1">Single-pass type I membrane protein</topology>
    </subcellularLocation>
</comment>
<evidence type="ECO:0000256" key="2">
    <source>
        <dbReference type="ARBA" id="ARBA00022692"/>
    </source>
</evidence>
<dbReference type="AlphaFoldDB" id="A0A3B3WBA6"/>
<sequence length="261" mass="28421">ARDGDVSLIVNLLFSVSGCDGRRVVGQTGQNVTLPCNYDIKTNGAVHVCWGRGEIPNSKCYNQLLSTDGHKVETRASSRYQLLGRLDEGDVSLTILSLTEEDAGRYGCRAEIPGWFNDEKHHVDLTVERAPTTWAPSEPQTSSERPAATQTAADQLTTESLLTSSSNSSSSTDEGQEGSMVAVILVLVLFLLVVLLTAAGLFIMAKRWKQLKLPPQQQQRRQVQISSTSSTLQLHQRASVVENVYQIDGAANEGGDYELCP</sequence>
<evidence type="ECO:0000256" key="6">
    <source>
        <dbReference type="ARBA" id="ARBA00023157"/>
    </source>
</evidence>
<dbReference type="STRING" id="48701.ENSPMEP00000000101"/>